<dbReference type="EC" id="5.99.1.4" evidence="1"/>
<dbReference type="Gene3D" id="3.40.30.10">
    <property type="entry name" value="Glutaredoxin"/>
    <property type="match status" value="1"/>
</dbReference>
<comment type="caution">
    <text evidence="4">The sequence shown here is derived from an EMBL/GenBank/DDBJ whole genome shotgun (WGS) entry which is preliminary data.</text>
</comment>
<dbReference type="RefSeq" id="WP_130304394.1">
    <property type="nucleotide sequence ID" value="NZ_SHKO01000002.1"/>
</dbReference>
<protein>
    <recommendedName>
        <fullName evidence="1">2-hydroxychromene-2-carboxylate isomerase</fullName>
        <ecNumber evidence="1">5.99.1.4</ecNumber>
    </recommendedName>
</protein>
<gene>
    <name evidence="4" type="ORF">EV681_3021</name>
</gene>
<dbReference type="GO" id="GO:0006749">
    <property type="term" value="P:glutathione metabolic process"/>
    <property type="evidence" value="ECO:0007669"/>
    <property type="project" value="TreeGrafter"/>
</dbReference>
<keyword evidence="5" id="KW-1185">Reference proteome</keyword>
<feature type="domain" description="DSBA-like thioredoxin" evidence="3">
    <location>
        <begin position="5"/>
        <end position="198"/>
    </location>
</feature>
<dbReference type="GO" id="GO:0018845">
    <property type="term" value="F:2-hydroxychromene-2-carboxylate isomerase activity"/>
    <property type="evidence" value="ECO:0007669"/>
    <property type="project" value="UniProtKB-UniRule"/>
</dbReference>
<dbReference type="PIRSF" id="PIRSF006386">
    <property type="entry name" value="HCCAis_GSTk"/>
    <property type="match status" value="1"/>
</dbReference>
<reference evidence="4 5" key="1">
    <citation type="submission" date="2019-02" db="EMBL/GenBank/DDBJ databases">
        <title>Genomic Encyclopedia of Type Strains, Phase IV (KMG-IV): sequencing the most valuable type-strain genomes for metagenomic binning, comparative biology and taxonomic classification.</title>
        <authorList>
            <person name="Goeker M."/>
        </authorList>
    </citation>
    <scope>NUCLEOTIDE SEQUENCE [LARGE SCALE GENOMIC DNA]</scope>
    <source>
        <strain evidence="4 5">DSM 23814</strain>
    </source>
</reference>
<dbReference type="GO" id="GO:0004602">
    <property type="term" value="F:glutathione peroxidase activity"/>
    <property type="evidence" value="ECO:0007669"/>
    <property type="project" value="TreeGrafter"/>
</dbReference>
<dbReference type="CDD" id="cd03022">
    <property type="entry name" value="DsbA_HCCA_Iso"/>
    <property type="match status" value="1"/>
</dbReference>
<accession>A0A4Q7VEV2</accession>
<organism evidence="4 5">
    <name type="scientific">Advenella incenata</name>
    <dbReference type="NCBI Taxonomy" id="267800"/>
    <lineage>
        <taxon>Bacteria</taxon>
        <taxon>Pseudomonadati</taxon>
        <taxon>Pseudomonadota</taxon>
        <taxon>Betaproteobacteria</taxon>
        <taxon>Burkholderiales</taxon>
        <taxon>Alcaligenaceae</taxon>
    </lineage>
</organism>
<dbReference type="GO" id="GO:1901170">
    <property type="term" value="P:naphthalene catabolic process"/>
    <property type="evidence" value="ECO:0007669"/>
    <property type="project" value="InterPro"/>
</dbReference>
<evidence type="ECO:0000313" key="4">
    <source>
        <dbReference type="EMBL" id="RZT94600.1"/>
    </source>
</evidence>
<dbReference type="SUPFAM" id="SSF52833">
    <property type="entry name" value="Thioredoxin-like"/>
    <property type="match status" value="1"/>
</dbReference>
<dbReference type="InterPro" id="IPR014440">
    <property type="entry name" value="HCCAis_GSTk"/>
</dbReference>
<dbReference type="InterPro" id="IPR001853">
    <property type="entry name" value="DSBA-like_thioredoxin_dom"/>
</dbReference>
<dbReference type="AlphaFoldDB" id="A0A4Q7VEV2"/>
<dbReference type="OrthoDB" id="8560325at2"/>
<name>A0A4Q7VEV2_9BURK</name>
<dbReference type="InterPro" id="IPR036249">
    <property type="entry name" value="Thioredoxin-like_sf"/>
</dbReference>
<dbReference type="InterPro" id="IPR044087">
    <property type="entry name" value="NahD-like"/>
</dbReference>
<evidence type="ECO:0000256" key="2">
    <source>
        <dbReference type="PIRSR" id="PIRSR006386-1"/>
    </source>
</evidence>
<sequence length="201" mass="22792">MNGRTVDYYFWLNSDWAYLGADRLKGIAAKYDVAIHYKPVDLPDVYARTGGMLLHQRSPERQAYRIAELKRWCRKLGININLQPRYMCPNADLASCMVIAASQNGIDIAQLYQSILRAQWCEDQDISSDITLIDIANRQGLDGQALANLAKAPQIVSLYRQYTDEAVGCGVFGSPSYVFQNELFWGQDRLDMLEEAIKKAD</sequence>
<dbReference type="EMBL" id="SHKO01000002">
    <property type="protein sequence ID" value="RZT94600.1"/>
    <property type="molecule type" value="Genomic_DNA"/>
</dbReference>
<comment type="similarity">
    <text evidence="1">Belongs to the GST superfamily. NadH family.</text>
</comment>
<dbReference type="Proteomes" id="UP000293398">
    <property type="component" value="Unassembled WGS sequence"/>
</dbReference>
<dbReference type="PANTHER" id="PTHR42943:SF13">
    <property type="entry name" value="GLUTATHIONE S-TRANSFERASE KAPPA-RELATED"/>
    <property type="match status" value="1"/>
</dbReference>
<comment type="catalytic activity">
    <reaction evidence="1">
        <text>2-hydroxychromene-2-carboxylate = (3E)-4-(2-hydroxyphenyl)-2-oxobut-3-enoate</text>
        <dbReference type="Rhea" id="RHEA:27401"/>
        <dbReference type="ChEBI" id="CHEBI:59350"/>
        <dbReference type="ChEBI" id="CHEBI:59353"/>
        <dbReference type="EC" id="5.99.1.4"/>
    </reaction>
</comment>
<evidence type="ECO:0000259" key="3">
    <source>
        <dbReference type="Pfam" id="PF01323"/>
    </source>
</evidence>
<dbReference type="Pfam" id="PF01323">
    <property type="entry name" value="DSBA"/>
    <property type="match status" value="1"/>
</dbReference>
<dbReference type="PANTHER" id="PTHR42943">
    <property type="entry name" value="GLUTATHIONE S-TRANSFERASE KAPPA"/>
    <property type="match status" value="1"/>
</dbReference>
<dbReference type="GO" id="GO:0004364">
    <property type="term" value="F:glutathione transferase activity"/>
    <property type="evidence" value="ECO:0007669"/>
    <property type="project" value="TreeGrafter"/>
</dbReference>
<keyword evidence="1 4" id="KW-0413">Isomerase</keyword>
<proteinExistence type="inferred from homology"/>
<feature type="active site" description="Nucleophile" evidence="2">
    <location>
        <position position="14"/>
    </location>
</feature>
<evidence type="ECO:0000313" key="5">
    <source>
        <dbReference type="Proteomes" id="UP000293398"/>
    </source>
</evidence>
<evidence type="ECO:0000256" key="1">
    <source>
        <dbReference type="PIRNR" id="PIRNR006386"/>
    </source>
</evidence>
<dbReference type="InterPro" id="IPR051924">
    <property type="entry name" value="GST_Kappa/NadH"/>
</dbReference>